<dbReference type="Pfam" id="PF20068">
    <property type="entry name" value="Amphi-Trp"/>
    <property type="match status" value="1"/>
</dbReference>
<reference evidence="3 4" key="1">
    <citation type="submission" date="2022-06" db="EMBL/GenBank/DDBJ databases">
        <title>Haloarcula sp. a new haloarchaeum isolate from saline soil.</title>
        <authorList>
            <person name="Strakova D."/>
            <person name="Galisteo C."/>
            <person name="Sanchez-Porro C."/>
            <person name="Ventosa A."/>
        </authorList>
    </citation>
    <scope>NUCLEOTIDE SEQUENCE [LARGE SCALE GENOMIC DNA]</scope>
    <source>
        <strain evidence="3 4">JCM 15760</strain>
    </source>
</reference>
<dbReference type="EMBL" id="JAMQCP010000001">
    <property type="protein sequence ID" value="MDS0253474.1"/>
    <property type="molecule type" value="Genomic_DNA"/>
</dbReference>
<gene>
    <name evidence="3" type="ORF">NC662_07020</name>
</gene>
<evidence type="ECO:0000256" key="1">
    <source>
        <dbReference type="SAM" id="MobiDB-lite"/>
    </source>
</evidence>
<keyword evidence="4" id="KW-1185">Reference proteome</keyword>
<feature type="domain" description="Amphi-Trp" evidence="2">
    <location>
        <begin position="2"/>
        <end position="68"/>
    </location>
</feature>
<sequence>MTYLRTMVDAPGDGSEITLSVYGGHVAPPSKVEFEVKAEHECPEGGDGELSIGVEPEWSESATETEGSIE</sequence>
<dbReference type="Proteomes" id="UP001248536">
    <property type="component" value="Unassembled WGS sequence"/>
</dbReference>
<comment type="caution">
    <text evidence="3">The sequence shown here is derived from an EMBL/GenBank/DDBJ whole genome shotgun (WGS) entry which is preliminary data.</text>
</comment>
<evidence type="ECO:0000313" key="4">
    <source>
        <dbReference type="Proteomes" id="UP001248536"/>
    </source>
</evidence>
<feature type="compositionally biased region" description="Polar residues" evidence="1">
    <location>
        <begin position="60"/>
        <end position="70"/>
    </location>
</feature>
<accession>A0ABU2EYW5</accession>
<feature type="region of interest" description="Disordered" evidence="1">
    <location>
        <begin position="40"/>
        <end position="70"/>
    </location>
</feature>
<protein>
    <submittedName>
        <fullName evidence="3">Amphi-Trp domain-containing protein</fullName>
    </submittedName>
</protein>
<proteinExistence type="predicted"/>
<dbReference type="InterPro" id="IPR027598">
    <property type="entry name" value="Amphi-Trp_dom"/>
</dbReference>
<organism evidence="3 4">
    <name type="scientific">Haloarcula argentinensis</name>
    <dbReference type="NCBI Taxonomy" id="43776"/>
    <lineage>
        <taxon>Archaea</taxon>
        <taxon>Methanobacteriati</taxon>
        <taxon>Methanobacteriota</taxon>
        <taxon>Stenosarchaea group</taxon>
        <taxon>Halobacteria</taxon>
        <taxon>Halobacteriales</taxon>
        <taxon>Haloarculaceae</taxon>
        <taxon>Haloarcula</taxon>
    </lineage>
</organism>
<evidence type="ECO:0000313" key="3">
    <source>
        <dbReference type="EMBL" id="MDS0253474.1"/>
    </source>
</evidence>
<evidence type="ECO:0000259" key="2">
    <source>
        <dbReference type="Pfam" id="PF20068"/>
    </source>
</evidence>
<name>A0ABU2EYW5_HALAR</name>